<feature type="domain" description="Helicase ATP-binding" evidence="4">
    <location>
        <begin position="634"/>
        <end position="797"/>
    </location>
</feature>
<dbReference type="InterPro" id="IPR049730">
    <property type="entry name" value="SNF2/RAD54-like_C"/>
</dbReference>
<dbReference type="InterPro" id="IPR038718">
    <property type="entry name" value="SNF2-like_sf"/>
</dbReference>
<dbReference type="PROSITE" id="PS51192">
    <property type="entry name" value="HELICASE_ATP_BIND_1"/>
    <property type="match status" value="1"/>
</dbReference>
<dbReference type="Proteomes" id="UP000230971">
    <property type="component" value="Unassembled WGS sequence"/>
</dbReference>
<feature type="domain" description="SWIM-type" evidence="3">
    <location>
        <begin position="59"/>
        <end position="99"/>
    </location>
</feature>
<dbReference type="AlphaFoldDB" id="A0A2G5PP84"/>
<dbReference type="PROSITE" id="PS50966">
    <property type="entry name" value="ZF_SWIM"/>
    <property type="match status" value="1"/>
</dbReference>
<dbReference type="GO" id="GO:0016787">
    <property type="term" value="F:hydrolase activity"/>
    <property type="evidence" value="ECO:0007669"/>
    <property type="project" value="UniProtKB-KW"/>
</dbReference>
<keyword evidence="6" id="KW-0067">ATP-binding</keyword>
<dbReference type="Gene3D" id="3.40.50.300">
    <property type="entry name" value="P-loop containing nucleotide triphosphate hydrolases"/>
    <property type="match status" value="1"/>
</dbReference>
<evidence type="ECO:0000259" key="4">
    <source>
        <dbReference type="PROSITE" id="PS51192"/>
    </source>
</evidence>
<dbReference type="GO" id="GO:0008270">
    <property type="term" value="F:zinc ion binding"/>
    <property type="evidence" value="ECO:0007669"/>
    <property type="project" value="UniProtKB-KW"/>
</dbReference>
<dbReference type="PROSITE" id="PS51194">
    <property type="entry name" value="HELICASE_CTER"/>
    <property type="match status" value="1"/>
</dbReference>
<dbReference type="GO" id="GO:0004386">
    <property type="term" value="F:helicase activity"/>
    <property type="evidence" value="ECO:0007669"/>
    <property type="project" value="UniProtKB-KW"/>
</dbReference>
<keyword evidence="1" id="KW-0378">Hydrolase</keyword>
<dbReference type="SMART" id="SM00487">
    <property type="entry name" value="DEXDc"/>
    <property type="match status" value="1"/>
</dbReference>
<feature type="domain" description="Helicase C-terminal" evidence="5">
    <location>
        <begin position="922"/>
        <end position="1078"/>
    </location>
</feature>
<dbReference type="RefSeq" id="WP_084707033.1">
    <property type="nucleotide sequence ID" value="NZ_BBUN01000106.1"/>
</dbReference>
<dbReference type="EMBL" id="PDKV01000004">
    <property type="protein sequence ID" value="PIB80121.1"/>
    <property type="molecule type" value="Genomic_DNA"/>
</dbReference>
<evidence type="ECO:0000256" key="1">
    <source>
        <dbReference type="ARBA" id="ARBA00022801"/>
    </source>
</evidence>
<keyword evidence="2" id="KW-0479">Metal-binding</keyword>
<evidence type="ECO:0000256" key="2">
    <source>
        <dbReference type="PROSITE-ProRule" id="PRU00325"/>
    </source>
</evidence>
<evidence type="ECO:0000313" key="7">
    <source>
        <dbReference type="Proteomes" id="UP000230971"/>
    </source>
</evidence>
<evidence type="ECO:0000259" key="5">
    <source>
        <dbReference type="PROSITE" id="PS51194"/>
    </source>
</evidence>
<reference evidence="6 7" key="1">
    <citation type="journal article" date="2017" name="Infect. Genet. Evol.">
        <title>The new phylogeny of the genus Mycobacterium: The old and the news.</title>
        <authorList>
            <person name="Tortoli E."/>
            <person name="Fedrizzi T."/>
            <person name="Meehan C.J."/>
            <person name="Trovato A."/>
            <person name="Grottola A."/>
            <person name="Giacobazzi E."/>
            <person name="Serpini G.F."/>
            <person name="Tagliazucchi S."/>
            <person name="Fabio A."/>
            <person name="Bettua C."/>
            <person name="Bertorelli R."/>
            <person name="Frascaro F."/>
            <person name="De Sanctis V."/>
            <person name="Pecorari M."/>
            <person name="Jousson O."/>
            <person name="Segata N."/>
            <person name="Cirillo D.M."/>
        </authorList>
    </citation>
    <scope>NUCLEOTIDE SEQUENCE [LARGE SCALE GENOMIC DNA]</scope>
    <source>
        <strain evidence="6 7">NCTC 12882</strain>
    </source>
</reference>
<accession>A0A2G5PP84</accession>
<proteinExistence type="predicted"/>
<comment type="caution">
    <text evidence="6">The sequence shown here is derived from an EMBL/GenBank/DDBJ whole genome shotgun (WGS) entry which is preliminary data.</text>
</comment>
<keyword evidence="2" id="KW-0863">Zinc-finger</keyword>
<evidence type="ECO:0000259" key="3">
    <source>
        <dbReference type="PROSITE" id="PS50966"/>
    </source>
</evidence>
<dbReference type="GO" id="GO:0005524">
    <property type="term" value="F:ATP binding"/>
    <property type="evidence" value="ECO:0007669"/>
    <property type="project" value="InterPro"/>
</dbReference>
<dbReference type="CDD" id="cd18012">
    <property type="entry name" value="DEXQc_arch_SWI2_SNF2"/>
    <property type="match status" value="1"/>
</dbReference>
<dbReference type="Pfam" id="PF00176">
    <property type="entry name" value="SNF2-rel_dom"/>
    <property type="match status" value="1"/>
</dbReference>
<dbReference type="SMART" id="SM00490">
    <property type="entry name" value="HELICc"/>
    <property type="match status" value="1"/>
</dbReference>
<gene>
    <name evidence="6" type="ORF">CQY23_05750</name>
</gene>
<evidence type="ECO:0000313" key="6">
    <source>
        <dbReference type="EMBL" id="PIB80121.1"/>
    </source>
</evidence>
<dbReference type="InterPro" id="IPR007527">
    <property type="entry name" value="Znf_SWIM"/>
</dbReference>
<keyword evidence="6" id="KW-0547">Nucleotide-binding</keyword>
<dbReference type="InterPro" id="IPR001650">
    <property type="entry name" value="Helicase_C-like"/>
</dbReference>
<dbReference type="OrthoDB" id="9760715at2"/>
<keyword evidence="6" id="KW-0347">Helicase</keyword>
<name>A0A2G5PP84_MYCCE</name>
<dbReference type="Gene3D" id="3.40.50.10810">
    <property type="entry name" value="Tandem AAA-ATPase domain"/>
    <property type="match status" value="1"/>
</dbReference>
<dbReference type="Pfam" id="PF00271">
    <property type="entry name" value="Helicase_C"/>
    <property type="match status" value="1"/>
</dbReference>
<dbReference type="InterPro" id="IPR014001">
    <property type="entry name" value="Helicase_ATP-bd"/>
</dbReference>
<keyword evidence="2" id="KW-0862">Zinc</keyword>
<dbReference type="SUPFAM" id="SSF52540">
    <property type="entry name" value="P-loop containing nucleoside triphosphate hydrolases"/>
    <property type="match status" value="2"/>
</dbReference>
<dbReference type="InterPro" id="IPR000330">
    <property type="entry name" value="SNF2_N"/>
</dbReference>
<dbReference type="CDD" id="cd18793">
    <property type="entry name" value="SF2_C_SNF"/>
    <property type="match status" value="1"/>
</dbReference>
<dbReference type="PANTHER" id="PTHR10799">
    <property type="entry name" value="SNF2/RAD54 HELICASE FAMILY"/>
    <property type="match status" value="1"/>
</dbReference>
<protein>
    <submittedName>
        <fullName evidence="6">Helicase</fullName>
    </submittedName>
</protein>
<sequence>MQSLMYPSIDLDSTFDELDAGTWRRGVSYAREGRVLGCRWDPSLHNLSGSVCGSQARPYTTTVQLVPVDADTWCFDSGFCSCPVHVNCKHVAAIVIAAAGTTIMPAQPLPPPAPPAWQQSLDAVLPPPSANDRVETLLAIELSLSVSGPSTTLDARLVRPGKRGGWVAGDLSWGKLHMLCHSGYPAAQVRLLQELYATYRASSSNSTGYYRYSYAGYSYGDEKTIPLLRFESPQLWPLLDEARRVGLRLLQAREWQEVPAYVPARLCLDVTAGKTGELTVTPVLRLDGAATRPVAFVGSSGHGAVYENDGLRLARLDKPVPEALQRMALGGKPLVIPADQEPRFATEYYPRLRHIAAITSSDQSFTPPEIVGPMLVLLAHYQADHELELSWEWRYRLGNNEFRAPVGTTGEYAAYRDLGAENILASGIDVPLKQWGLRAADGTLTATRLSGLDTMRFATEVQPLLAALPDVALEVAGDPVDYREAGGSLVIAVSTDAVAGETDWFDLGVTISIEGKPVPFVSVFTALASGQSHLLLADGAYFALDKPELVKLRRLIEEARALTDADEGPPRISRFQVGLFDELAELGVVTRQAKQWRRQVGALRALQGLEPAPVPAGLRAQLRPYQVEGFCWLATLHAHGLGGILADDMGLGKTLQSLALICHVRQQNPGMAPFLVVAPASVVTNWSAEATRFAPELSVVPIVDTLRRAGANLAELAAGADIIVTSYTLFRLDFDAHAARTWSGLILDEAQYVKNHHAKTYQCARRLPAPFKLAITGTPMENNIMELWSLLSITAPGLFPHPVKFAEFFAKPIEKTGDPELLALLRRRIKPLVKRRTKELVAAELPAKQEQILDVELPARHRVLYDKRLQRERQKVLGLLDDMQRNRFTILKSLTVLRQMALHPGLVDPAHDTLASAKIDALIEQLRDVIDGDHRALVFSQFTRFLGRVRNRLDTEGIGYCYLDGRTRNRANAIQRFKEGNAPVFLISLKAGGFGLNLTEADYCFLLDPWWNPAAEVQAIDRTHRIGQTRNVMVYRLIAHDTIEDKVLALNARKAKLFASVIDDGDVFGSTLTADDIRGLLALADHYASGSGSFHDQRH</sequence>
<dbReference type="InterPro" id="IPR027417">
    <property type="entry name" value="P-loop_NTPase"/>
</dbReference>
<organism evidence="6 7">
    <name type="scientific">Mycobacterium celatum</name>
    <dbReference type="NCBI Taxonomy" id="28045"/>
    <lineage>
        <taxon>Bacteria</taxon>
        <taxon>Bacillati</taxon>
        <taxon>Actinomycetota</taxon>
        <taxon>Actinomycetes</taxon>
        <taxon>Mycobacteriales</taxon>
        <taxon>Mycobacteriaceae</taxon>
        <taxon>Mycobacterium</taxon>
    </lineage>
</organism>